<proteinExistence type="predicted"/>
<evidence type="ECO:0000313" key="2">
    <source>
        <dbReference type="EMBL" id="MFG1704462.1"/>
    </source>
</evidence>
<protein>
    <submittedName>
        <fullName evidence="2">Helix-turn-helix domain-containing protein</fullName>
    </submittedName>
</protein>
<dbReference type="Pfam" id="PF13560">
    <property type="entry name" value="HTH_31"/>
    <property type="match status" value="1"/>
</dbReference>
<accession>A0ABW7AAT3</accession>
<dbReference type="CDD" id="cd00093">
    <property type="entry name" value="HTH_XRE"/>
    <property type="match status" value="1"/>
</dbReference>
<name>A0ABW7AAT3_9ACTN</name>
<dbReference type="Proteomes" id="UP001603978">
    <property type="component" value="Unassembled WGS sequence"/>
</dbReference>
<organism evidence="2 3">
    <name type="scientific">Nonomuraea marmarensis</name>
    <dbReference type="NCBI Taxonomy" id="3351344"/>
    <lineage>
        <taxon>Bacteria</taxon>
        <taxon>Bacillati</taxon>
        <taxon>Actinomycetota</taxon>
        <taxon>Actinomycetes</taxon>
        <taxon>Streptosporangiales</taxon>
        <taxon>Streptosporangiaceae</taxon>
        <taxon>Nonomuraea</taxon>
    </lineage>
</organism>
<evidence type="ECO:0000313" key="3">
    <source>
        <dbReference type="Proteomes" id="UP001603978"/>
    </source>
</evidence>
<feature type="domain" description="HTH cro/C1-type" evidence="1">
    <location>
        <begin position="16"/>
        <end position="72"/>
    </location>
</feature>
<comment type="caution">
    <text evidence="2">The sequence shown here is derived from an EMBL/GenBank/DDBJ whole genome shotgun (WGS) entry which is preliminary data.</text>
</comment>
<reference evidence="2 3" key="1">
    <citation type="submission" date="2024-10" db="EMBL/GenBank/DDBJ databases">
        <authorList>
            <person name="Topkara A.R."/>
            <person name="Saygin H."/>
        </authorList>
    </citation>
    <scope>NUCLEOTIDE SEQUENCE [LARGE SCALE GENOMIC DNA]</scope>
    <source>
        <strain evidence="2 3">M3C6</strain>
    </source>
</reference>
<dbReference type="Pfam" id="PF19054">
    <property type="entry name" value="DUF5753"/>
    <property type="match status" value="1"/>
</dbReference>
<dbReference type="SMART" id="SM00530">
    <property type="entry name" value="HTH_XRE"/>
    <property type="match status" value="1"/>
</dbReference>
<keyword evidence="3" id="KW-1185">Reference proteome</keyword>
<dbReference type="EMBL" id="JBICRM010000008">
    <property type="protein sequence ID" value="MFG1704462.1"/>
    <property type="molecule type" value="Genomic_DNA"/>
</dbReference>
<gene>
    <name evidence="2" type="ORF">ACFLIM_14830</name>
</gene>
<dbReference type="InterPro" id="IPR001387">
    <property type="entry name" value="Cro/C1-type_HTH"/>
</dbReference>
<dbReference type="InterPro" id="IPR043917">
    <property type="entry name" value="DUF5753"/>
</dbReference>
<dbReference type="SUPFAM" id="SSF47413">
    <property type="entry name" value="lambda repressor-like DNA-binding domains"/>
    <property type="match status" value="1"/>
</dbReference>
<sequence length="285" mass="31981">MTEQADAAKKALGVRLRNMRQDAGINAKQLAGMLHCHPAKITRIELGQSNASEDDIRAWAIACGVARLIPELIATRREIALMWEEHRQAMRAGQRYVQARGNALYERTKLLKVYESGVVPGILQTRGYVYGVMEANARLYNLPTDDLAEATEARLSRQHLVINGPNTYAFVLEAGALNASMGDVEAMHEQFDFLIRVTRLPNVALGVIPPAKRRILYPGECFYIFDDNLVRDDLWTGRIRTTRPDEIAVYLKAFEMLHSMAIYGDPARALIEEARSRLPQFGAIS</sequence>
<dbReference type="PROSITE" id="PS50943">
    <property type="entry name" value="HTH_CROC1"/>
    <property type="match status" value="1"/>
</dbReference>
<dbReference type="RefSeq" id="WP_393165530.1">
    <property type="nucleotide sequence ID" value="NZ_JBICRM010000008.1"/>
</dbReference>
<dbReference type="Gene3D" id="1.10.260.40">
    <property type="entry name" value="lambda repressor-like DNA-binding domains"/>
    <property type="match status" value="1"/>
</dbReference>
<evidence type="ECO:0000259" key="1">
    <source>
        <dbReference type="PROSITE" id="PS50943"/>
    </source>
</evidence>
<dbReference type="InterPro" id="IPR010982">
    <property type="entry name" value="Lambda_DNA-bd_dom_sf"/>
</dbReference>